<name>A0ACB7P1E7_9PEZI</name>
<accession>A0ACB7P1E7</accession>
<gene>
    <name evidence="1" type="ORF">F5144DRAFT_576572</name>
</gene>
<reference evidence="1 2" key="1">
    <citation type="journal article" date="2021" name="Nat. Commun.">
        <title>Genetic determinants of endophytism in the Arabidopsis root mycobiome.</title>
        <authorList>
            <person name="Mesny F."/>
            <person name="Miyauchi S."/>
            <person name="Thiergart T."/>
            <person name="Pickel B."/>
            <person name="Atanasova L."/>
            <person name="Karlsson M."/>
            <person name="Huettel B."/>
            <person name="Barry K.W."/>
            <person name="Haridas S."/>
            <person name="Chen C."/>
            <person name="Bauer D."/>
            <person name="Andreopoulos W."/>
            <person name="Pangilinan J."/>
            <person name="LaButti K."/>
            <person name="Riley R."/>
            <person name="Lipzen A."/>
            <person name="Clum A."/>
            <person name="Drula E."/>
            <person name="Henrissat B."/>
            <person name="Kohler A."/>
            <person name="Grigoriev I.V."/>
            <person name="Martin F.M."/>
            <person name="Hacquard S."/>
        </authorList>
    </citation>
    <scope>NUCLEOTIDE SEQUENCE [LARGE SCALE GENOMIC DNA]</scope>
    <source>
        <strain evidence="1 2">MPI-SDFR-AT-0079</strain>
    </source>
</reference>
<evidence type="ECO:0000313" key="1">
    <source>
        <dbReference type="EMBL" id="KAH6627684.1"/>
    </source>
</evidence>
<proteinExistence type="predicted"/>
<keyword evidence="2" id="KW-1185">Reference proteome</keyword>
<evidence type="ECO:0000313" key="2">
    <source>
        <dbReference type="Proteomes" id="UP000724584"/>
    </source>
</evidence>
<organism evidence="1 2">
    <name type="scientific">Chaetomium tenue</name>
    <dbReference type="NCBI Taxonomy" id="1854479"/>
    <lineage>
        <taxon>Eukaryota</taxon>
        <taxon>Fungi</taxon>
        <taxon>Dikarya</taxon>
        <taxon>Ascomycota</taxon>
        <taxon>Pezizomycotina</taxon>
        <taxon>Sordariomycetes</taxon>
        <taxon>Sordariomycetidae</taxon>
        <taxon>Sordariales</taxon>
        <taxon>Chaetomiaceae</taxon>
        <taxon>Chaetomium</taxon>
    </lineage>
</organism>
<dbReference type="EMBL" id="JAGIZQ010000005">
    <property type="protein sequence ID" value="KAH6627684.1"/>
    <property type="molecule type" value="Genomic_DNA"/>
</dbReference>
<dbReference type="Proteomes" id="UP000724584">
    <property type="component" value="Unassembled WGS sequence"/>
</dbReference>
<sequence length="663" mass="73133">MAIPRPRLLNTAPYRASRTGFAQGAGSRGQSEIHSGARPGVRNAPSLALKVSRSRHPLRHRQSRANRLPRVLQALKGPGAAGLYSKLCRLTTPQFAPTSHNTRTRHGTATFSLHNRKKMTNADSNNNHSHSSQNCDNSRNSHSNHTSDKHTSSNHDHDHDNPFIRFRHHVDANLHAGLSTLMAASQRRGDSSTSTTNDPSPSSLPTQPTPTPISPSASTPTLTSTSTPTTPNPNPNPNPSSLLMTPTPDHHLPTAGGGASNTPAQAALAWRLFLTRSPYSPLRLEQEWYDGNGGLGGWRPVPKGVSREVAAQVGWLEAFEDLMRVSSGLGVVDFEGERSVQRWGGGLGLFGGFGGGFGPFHDRGVVASSRGWDSGWGWGWGMREVAWLERMHARGLTEVMFPVYDPGMGYQSPRTLAEWTERRRVEESREREAGRVWEELMGEGRRAVEREADAWVDEARREMKKEVDAWRDAAQETGSSFFDGIGGAVKTLGKVLEDEVKSLRRSAGEEDRKSQDRGAVQKDDAPQTESDLYSVIQSAFHESERSLSNFFKLISEGGRDHSLPEPKPVSPPKVKTTEAVEDGITKKTTTEEFVDQHGNTHSKTETTWTDENGHVIMKQVHSSMGRSEHWEKTTQGAPTEPDKAAAERPKEQQHPKESGWFWK</sequence>
<protein>
    <submittedName>
        <fullName evidence="1">Uncharacterized protein</fullName>
    </submittedName>
</protein>
<comment type="caution">
    <text evidence="1">The sequence shown here is derived from an EMBL/GenBank/DDBJ whole genome shotgun (WGS) entry which is preliminary data.</text>
</comment>